<evidence type="ECO:0000313" key="2">
    <source>
        <dbReference type="EMBL" id="GKT34272.1"/>
    </source>
</evidence>
<protein>
    <submittedName>
        <fullName evidence="2">Uncharacterized protein</fullName>
    </submittedName>
</protein>
<reference evidence="2" key="1">
    <citation type="submission" date="2022-03" db="EMBL/GenBank/DDBJ databases">
        <title>Draft genome sequence of Aduncisulcus paluster, a free-living microaerophilic Fornicata.</title>
        <authorList>
            <person name="Yuyama I."/>
            <person name="Kume K."/>
            <person name="Tamura T."/>
            <person name="Inagaki Y."/>
            <person name="Hashimoto T."/>
        </authorList>
    </citation>
    <scope>NUCLEOTIDE SEQUENCE</scope>
    <source>
        <strain evidence="2">NY0171</strain>
    </source>
</reference>
<name>A0ABQ5KP37_9EUKA</name>
<comment type="caution">
    <text evidence="2">The sequence shown here is derived from an EMBL/GenBank/DDBJ whole genome shotgun (WGS) entry which is preliminary data.</text>
</comment>
<evidence type="ECO:0000313" key="3">
    <source>
        <dbReference type="Proteomes" id="UP001057375"/>
    </source>
</evidence>
<accession>A0ABQ5KP37</accession>
<dbReference type="EMBL" id="BQXS01010789">
    <property type="protein sequence ID" value="GKT34272.1"/>
    <property type="molecule type" value="Genomic_DNA"/>
</dbReference>
<proteinExistence type="predicted"/>
<feature type="compositionally biased region" description="Acidic residues" evidence="1">
    <location>
        <begin position="131"/>
        <end position="140"/>
    </location>
</feature>
<evidence type="ECO:0000256" key="1">
    <source>
        <dbReference type="SAM" id="MobiDB-lite"/>
    </source>
</evidence>
<organism evidence="2 3">
    <name type="scientific">Aduncisulcus paluster</name>
    <dbReference type="NCBI Taxonomy" id="2918883"/>
    <lineage>
        <taxon>Eukaryota</taxon>
        <taxon>Metamonada</taxon>
        <taxon>Carpediemonas-like organisms</taxon>
        <taxon>Aduncisulcus</taxon>
    </lineage>
</organism>
<gene>
    <name evidence="2" type="ORF">ADUPG1_007650</name>
</gene>
<feature type="region of interest" description="Disordered" evidence="1">
    <location>
        <begin position="123"/>
        <end position="163"/>
    </location>
</feature>
<keyword evidence="3" id="KW-1185">Reference proteome</keyword>
<feature type="non-terminal residue" evidence="2">
    <location>
        <position position="1"/>
    </location>
</feature>
<dbReference type="Proteomes" id="UP001057375">
    <property type="component" value="Unassembled WGS sequence"/>
</dbReference>
<sequence length="216" mass="24472">SGSTLSIAQISSNSPSHRLNRVVVSEDLPSSLATLVTSLYLQTPREKMTLILRMLHAMLSSDSIMMCGCHVALQLIDEDDLIVKRSVELSHQHIRKQWIKARKAWRAEKERLEKLREEEKALKLEDRSEGESQEEIEEESSSSNDSILEKLGPEPSLMPQEEAPRFPHDYGYYSLKSNLQQLKICIGDVVSSAKSVSEVDMMVRFAIRVGLKGMFK</sequence>